<evidence type="ECO:0000259" key="1">
    <source>
        <dbReference type="Pfam" id="PF13456"/>
    </source>
</evidence>
<dbReference type="InterPro" id="IPR012337">
    <property type="entry name" value="RNaseH-like_sf"/>
</dbReference>
<accession>A0A9Q1K973</accession>
<proteinExistence type="predicted"/>
<dbReference type="PANTHER" id="PTHR47074">
    <property type="entry name" value="BNAC02G40300D PROTEIN"/>
    <property type="match status" value="1"/>
</dbReference>
<dbReference type="CDD" id="cd06222">
    <property type="entry name" value="RNase_H_like"/>
    <property type="match status" value="1"/>
</dbReference>
<evidence type="ECO:0000313" key="3">
    <source>
        <dbReference type="Proteomes" id="UP001153076"/>
    </source>
</evidence>
<keyword evidence="3" id="KW-1185">Reference proteome</keyword>
<dbReference type="InterPro" id="IPR052929">
    <property type="entry name" value="RNase_H-like_EbsB-rel"/>
</dbReference>
<gene>
    <name evidence="2" type="ORF">Cgig2_003403</name>
</gene>
<sequence>MGQWREEKVRDLFGQDDAEAVLRIHLSFRDRAGPSESRGFEWLNIWGLKINPQVQHFAWKVQGSCAVCPYPLETALHVLRDCPAAQEVWGLYNKGDEVRELDAFNGAEWFGYFVEEWNETDAAHFVTICWAIWNNHNLKVFNDSSRLPSQTIQWVMSLCERYLEAGQWDGTRQHASLAPLPVGRWRPLVVDTYKLNTDAALLTDRGIGLGIIIRDHMGDIMVQSHFSVEMAEALAICSGMEIAKDSGFRSIEVESDSLSIIIKIRTSDIPHNEVGLLIEDIVNMSKDFSHCSFHFVKRDGDRVAHVLAKLDPYKVVDQIWMEEGPSEIYDVLTTRRRSI</sequence>
<dbReference type="PANTHER" id="PTHR47074:SF21">
    <property type="entry name" value="RNASE H TYPE-1 DOMAIN-CONTAINING PROTEIN"/>
    <property type="match status" value="1"/>
</dbReference>
<reference evidence="2" key="1">
    <citation type="submission" date="2022-04" db="EMBL/GenBank/DDBJ databases">
        <title>Carnegiea gigantea Genome sequencing and assembly v2.</title>
        <authorList>
            <person name="Copetti D."/>
            <person name="Sanderson M.J."/>
            <person name="Burquez A."/>
            <person name="Wojciechowski M.F."/>
        </authorList>
    </citation>
    <scope>NUCLEOTIDE SEQUENCE</scope>
    <source>
        <strain evidence="2">SGP5-SGP5p</strain>
        <tissue evidence="2">Aerial part</tissue>
    </source>
</reference>
<dbReference type="Pfam" id="PF13456">
    <property type="entry name" value="RVT_3"/>
    <property type="match status" value="1"/>
</dbReference>
<dbReference type="GO" id="GO:0004523">
    <property type="term" value="F:RNA-DNA hybrid ribonuclease activity"/>
    <property type="evidence" value="ECO:0007669"/>
    <property type="project" value="InterPro"/>
</dbReference>
<dbReference type="SUPFAM" id="SSF53098">
    <property type="entry name" value="Ribonuclease H-like"/>
    <property type="match status" value="1"/>
</dbReference>
<dbReference type="Proteomes" id="UP001153076">
    <property type="component" value="Unassembled WGS sequence"/>
</dbReference>
<dbReference type="InterPro" id="IPR002156">
    <property type="entry name" value="RNaseH_domain"/>
</dbReference>
<feature type="domain" description="RNase H type-1" evidence="1">
    <location>
        <begin position="196"/>
        <end position="309"/>
    </location>
</feature>
<name>A0A9Q1K973_9CARY</name>
<protein>
    <recommendedName>
        <fullName evidence="1">RNase H type-1 domain-containing protein</fullName>
    </recommendedName>
</protein>
<organism evidence="2 3">
    <name type="scientific">Carnegiea gigantea</name>
    <dbReference type="NCBI Taxonomy" id="171969"/>
    <lineage>
        <taxon>Eukaryota</taxon>
        <taxon>Viridiplantae</taxon>
        <taxon>Streptophyta</taxon>
        <taxon>Embryophyta</taxon>
        <taxon>Tracheophyta</taxon>
        <taxon>Spermatophyta</taxon>
        <taxon>Magnoliopsida</taxon>
        <taxon>eudicotyledons</taxon>
        <taxon>Gunneridae</taxon>
        <taxon>Pentapetalae</taxon>
        <taxon>Caryophyllales</taxon>
        <taxon>Cactineae</taxon>
        <taxon>Cactaceae</taxon>
        <taxon>Cactoideae</taxon>
        <taxon>Echinocereeae</taxon>
        <taxon>Carnegiea</taxon>
    </lineage>
</organism>
<comment type="caution">
    <text evidence="2">The sequence shown here is derived from an EMBL/GenBank/DDBJ whole genome shotgun (WGS) entry which is preliminary data.</text>
</comment>
<dbReference type="EMBL" id="JAKOGI010000227">
    <property type="protein sequence ID" value="KAJ8439190.1"/>
    <property type="molecule type" value="Genomic_DNA"/>
</dbReference>
<evidence type="ECO:0000313" key="2">
    <source>
        <dbReference type="EMBL" id="KAJ8439190.1"/>
    </source>
</evidence>
<dbReference type="Gene3D" id="3.30.420.10">
    <property type="entry name" value="Ribonuclease H-like superfamily/Ribonuclease H"/>
    <property type="match status" value="1"/>
</dbReference>
<dbReference type="OrthoDB" id="1906820at2759"/>
<dbReference type="InterPro" id="IPR044730">
    <property type="entry name" value="RNase_H-like_dom_plant"/>
</dbReference>
<dbReference type="AlphaFoldDB" id="A0A9Q1K973"/>
<dbReference type="InterPro" id="IPR036397">
    <property type="entry name" value="RNaseH_sf"/>
</dbReference>
<dbReference type="GO" id="GO:0003676">
    <property type="term" value="F:nucleic acid binding"/>
    <property type="evidence" value="ECO:0007669"/>
    <property type="project" value="InterPro"/>
</dbReference>